<accession>A0A662DC08</accession>
<dbReference type="Proteomes" id="UP000280417">
    <property type="component" value="Unassembled WGS sequence"/>
</dbReference>
<evidence type="ECO:0000256" key="1">
    <source>
        <dbReference type="SAM" id="Phobius"/>
    </source>
</evidence>
<protein>
    <submittedName>
        <fullName evidence="2">Uncharacterized protein</fullName>
    </submittedName>
</protein>
<organism evidence="2 3">
    <name type="scientific">Aerophobetes bacterium</name>
    <dbReference type="NCBI Taxonomy" id="2030807"/>
    <lineage>
        <taxon>Bacteria</taxon>
        <taxon>Candidatus Aerophobota</taxon>
    </lineage>
</organism>
<reference evidence="2 3" key="1">
    <citation type="submission" date="2018-06" db="EMBL/GenBank/DDBJ databases">
        <title>Extensive metabolic versatility and redundancy in microbially diverse, dynamic hydrothermal sediments.</title>
        <authorList>
            <person name="Dombrowski N."/>
            <person name="Teske A."/>
            <person name="Baker B.J."/>
        </authorList>
    </citation>
    <scope>NUCLEOTIDE SEQUENCE [LARGE SCALE GENOMIC DNA]</scope>
    <source>
        <strain evidence="2">B3_G15</strain>
    </source>
</reference>
<keyword evidence="1" id="KW-0472">Membrane</keyword>
<proteinExistence type="predicted"/>
<sequence length="279" mass="32490">MEYNGGRDFKTEELYKEVDLGEGRKKSKAWKYIAGAAGGLAGLALLWNVFGPGLGNKAEYKGVEEKPKVAKKVEHSGNVALVSPEEVKDLPLSYSGLNEKESVIEGPKEPEYELTVEDVEKIRTLPEKERKAALKEILKRKKPPKPGLKPYLDGLAWIDDEGWIYPDEVEKDKYGRYLYDFTNPEHVVLAKKEAYNNRDPSLFAKVSWRTWGDWKEKVIKSIQEDFKKPPEIVTHRYKILKIEQDRNFNNENYIVVTIYWKGDTWHRRLVRINGEWEFW</sequence>
<name>A0A662DC08_UNCAE</name>
<dbReference type="AlphaFoldDB" id="A0A662DC08"/>
<gene>
    <name evidence="2" type="ORF">DRJ04_06920</name>
</gene>
<evidence type="ECO:0000313" key="2">
    <source>
        <dbReference type="EMBL" id="RLE12047.1"/>
    </source>
</evidence>
<evidence type="ECO:0000313" key="3">
    <source>
        <dbReference type="Proteomes" id="UP000280417"/>
    </source>
</evidence>
<dbReference type="EMBL" id="QMQA01000197">
    <property type="protein sequence ID" value="RLE12047.1"/>
    <property type="molecule type" value="Genomic_DNA"/>
</dbReference>
<comment type="caution">
    <text evidence="2">The sequence shown here is derived from an EMBL/GenBank/DDBJ whole genome shotgun (WGS) entry which is preliminary data.</text>
</comment>
<keyword evidence="1" id="KW-1133">Transmembrane helix</keyword>
<feature type="transmembrane region" description="Helical" evidence="1">
    <location>
        <begin position="32"/>
        <end position="50"/>
    </location>
</feature>
<keyword evidence="1" id="KW-0812">Transmembrane</keyword>